<name>A0A1T1AXT1_RHOFE</name>
<dbReference type="Proteomes" id="UP000190750">
    <property type="component" value="Unassembled WGS sequence"/>
</dbReference>
<accession>A0A1T1AXT1</accession>
<evidence type="ECO:0000313" key="2">
    <source>
        <dbReference type="Proteomes" id="UP000190750"/>
    </source>
</evidence>
<sequence length="130" mass="14146">MHSKRVFKTRTFDRWAKKLITDALLCVAAREIEKGQFEADLGGGLCKKRIAMPGMGKSGATRTLVAKRHAQAIFFVVGRSKSDPGTDFSAKEEEAAKITGGNLQKADVARLDQMKADGALTEICNDKSKC</sequence>
<dbReference type="AlphaFoldDB" id="A0A1T1AXT1"/>
<dbReference type="EMBL" id="MTJN01000002">
    <property type="protein sequence ID" value="OOV08857.1"/>
    <property type="molecule type" value="Genomic_DNA"/>
</dbReference>
<dbReference type="InterPro" id="IPR009387">
    <property type="entry name" value="HigB-2"/>
</dbReference>
<protein>
    <recommendedName>
        <fullName evidence="3">Type II toxin-antitoxin system RelE/ParE family toxin</fullName>
    </recommendedName>
</protein>
<gene>
    <name evidence="1" type="ORF">RF819_02500</name>
</gene>
<dbReference type="OrthoDB" id="8607264at2"/>
<evidence type="ECO:0008006" key="3">
    <source>
        <dbReference type="Google" id="ProtNLM"/>
    </source>
</evidence>
<dbReference type="STRING" id="28066.RF819_02500"/>
<reference evidence="1 2" key="1">
    <citation type="submission" date="2017-01" db="EMBL/GenBank/DDBJ databases">
        <title>Genome sequencing of Rhodoferax fermentans JCM 7819.</title>
        <authorList>
            <person name="Kim Y.J."/>
            <person name="Farh M.E.-A."/>
            <person name="Yang D.-C."/>
        </authorList>
    </citation>
    <scope>NUCLEOTIDE SEQUENCE [LARGE SCALE GENOMIC DNA]</scope>
    <source>
        <strain evidence="1 2">JCM 7819</strain>
    </source>
</reference>
<comment type="caution">
    <text evidence="1">The sequence shown here is derived from an EMBL/GenBank/DDBJ whole genome shotgun (WGS) entry which is preliminary data.</text>
</comment>
<dbReference type="Pfam" id="PF06296">
    <property type="entry name" value="RelE"/>
    <property type="match status" value="1"/>
</dbReference>
<proteinExistence type="predicted"/>
<dbReference type="RefSeq" id="WP_078366734.1">
    <property type="nucleotide sequence ID" value="NZ_MTJN01000002.1"/>
</dbReference>
<organism evidence="1 2">
    <name type="scientific">Rhodoferax fermentans</name>
    <dbReference type="NCBI Taxonomy" id="28066"/>
    <lineage>
        <taxon>Bacteria</taxon>
        <taxon>Pseudomonadati</taxon>
        <taxon>Pseudomonadota</taxon>
        <taxon>Betaproteobacteria</taxon>
        <taxon>Burkholderiales</taxon>
        <taxon>Comamonadaceae</taxon>
        <taxon>Rhodoferax</taxon>
    </lineage>
</organism>
<evidence type="ECO:0000313" key="1">
    <source>
        <dbReference type="EMBL" id="OOV08857.1"/>
    </source>
</evidence>
<dbReference type="PIRSF" id="PIRSF018634">
    <property type="entry name" value="UCP018634"/>
    <property type="match status" value="1"/>
</dbReference>
<keyword evidence="2" id="KW-1185">Reference proteome</keyword>